<organism evidence="3 4">
    <name type="scientific">Mikania micrantha</name>
    <name type="common">bitter vine</name>
    <dbReference type="NCBI Taxonomy" id="192012"/>
    <lineage>
        <taxon>Eukaryota</taxon>
        <taxon>Viridiplantae</taxon>
        <taxon>Streptophyta</taxon>
        <taxon>Embryophyta</taxon>
        <taxon>Tracheophyta</taxon>
        <taxon>Spermatophyta</taxon>
        <taxon>Magnoliopsida</taxon>
        <taxon>eudicotyledons</taxon>
        <taxon>Gunneridae</taxon>
        <taxon>Pentapetalae</taxon>
        <taxon>asterids</taxon>
        <taxon>campanulids</taxon>
        <taxon>Asterales</taxon>
        <taxon>Asteraceae</taxon>
        <taxon>Asteroideae</taxon>
        <taxon>Heliantheae alliance</taxon>
        <taxon>Eupatorieae</taxon>
        <taxon>Mikania</taxon>
    </lineage>
</organism>
<keyword evidence="2" id="KW-0812">Transmembrane</keyword>
<feature type="compositionally biased region" description="Acidic residues" evidence="1">
    <location>
        <begin position="136"/>
        <end position="146"/>
    </location>
</feature>
<dbReference type="EMBL" id="SZYD01000003">
    <property type="protein sequence ID" value="KAD6794389.1"/>
    <property type="molecule type" value="Genomic_DNA"/>
</dbReference>
<keyword evidence="2" id="KW-0472">Membrane</keyword>
<comment type="caution">
    <text evidence="3">The sequence shown here is derived from an EMBL/GenBank/DDBJ whole genome shotgun (WGS) entry which is preliminary data.</text>
</comment>
<evidence type="ECO:0000256" key="2">
    <source>
        <dbReference type="SAM" id="Phobius"/>
    </source>
</evidence>
<accession>A0A5N6PNJ1</accession>
<dbReference type="Proteomes" id="UP000326396">
    <property type="component" value="Linkage Group LG11"/>
</dbReference>
<proteinExistence type="predicted"/>
<evidence type="ECO:0000313" key="4">
    <source>
        <dbReference type="Proteomes" id="UP000326396"/>
    </source>
</evidence>
<dbReference type="AlphaFoldDB" id="A0A5N6PNJ1"/>
<sequence>MTTSPPRIPSHPSSPQNSSDYTYIPMIEPPVPESPIPSLASSFHTEDSDEDPQEDSVDRDRSPSMPQSSPHHQPTYIHQSSPHHPLSPIHELSPVHHSSPVPQPSPVHQPSPIQHTSPVPHDSPVYVPRGSSLELSSDDDALEEEYQPFVTAHRVITSDDEVSEGYRRSHSPIVPVDTALRSPSPHATTVLHSGPRRRRTARMSVGHISRVTFSDHENRPSTYEIGGTSSAPPPQEPPRQPYQSRPPYQPHIPTITPTQRTPILTEEDYIRWTRYSGWRQDWEQVFERQSRYTDHLVGRINDVDYSLHLAQLDLTAAREELDMFRRFRRIDLQSIWNQFVISWIAGLLLLVIVLLFTR</sequence>
<feature type="region of interest" description="Disordered" evidence="1">
    <location>
        <begin position="1"/>
        <end position="256"/>
    </location>
</feature>
<reference evidence="3 4" key="1">
    <citation type="submission" date="2019-05" db="EMBL/GenBank/DDBJ databases">
        <title>Mikania micrantha, genome provides insights into the molecular mechanism of rapid growth.</title>
        <authorList>
            <person name="Liu B."/>
        </authorList>
    </citation>
    <scope>NUCLEOTIDE SEQUENCE [LARGE SCALE GENOMIC DNA]</scope>
    <source>
        <strain evidence="3">NLD-2019</strain>
        <tissue evidence="3">Leaf</tissue>
    </source>
</reference>
<keyword evidence="2" id="KW-1133">Transmembrane helix</keyword>
<feature type="transmembrane region" description="Helical" evidence="2">
    <location>
        <begin position="335"/>
        <end position="356"/>
    </location>
</feature>
<name>A0A5N6PNJ1_9ASTR</name>
<evidence type="ECO:0000256" key="1">
    <source>
        <dbReference type="SAM" id="MobiDB-lite"/>
    </source>
</evidence>
<gene>
    <name evidence="3" type="ORF">E3N88_05285</name>
</gene>
<feature type="compositionally biased region" description="Low complexity" evidence="1">
    <location>
        <begin position="241"/>
        <end position="256"/>
    </location>
</feature>
<evidence type="ECO:0000313" key="3">
    <source>
        <dbReference type="EMBL" id="KAD6794389.1"/>
    </source>
</evidence>
<protein>
    <submittedName>
        <fullName evidence="3">Uncharacterized protein</fullName>
    </submittedName>
</protein>
<feature type="compositionally biased region" description="Pro residues" evidence="1">
    <location>
        <begin position="231"/>
        <end position="240"/>
    </location>
</feature>
<feature type="compositionally biased region" description="Low complexity" evidence="1">
    <location>
        <begin position="63"/>
        <end position="74"/>
    </location>
</feature>
<keyword evidence="4" id="KW-1185">Reference proteome</keyword>